<keyword evidence="5 12" id="KW-0378">Hydrolase</keyword>
<dbReference type="InterPro" id="IPR041222">
    <property type="entry name" value="PriA_3primeBD"/>
</dbReference>
<evidence type="ECO:0000256" key="11">
    <source>
        <dbReference type="ARBA" id="ARBA00048988"/>
    </source>
</evidence>
<dbReference type="GO" id="GO:1990077">
    <property type="term" value="C:primosome complex"/>
    <property type="evidence" value="ECO:0007669"/>
    <property type="project" value="UniProtKB-UniRule"/>
</dbReference>
<dbReference type="Pfam" id="PF17764">
    <property type="entry name" value="PriA_3primeBD"/>
    <property type="match status" value="1"/>
</dbReference>
<keyword evidence="15" id="KW-1185">Reference proteome</keyword>
<dbReference type="InterPro" id="IPR027417">
    <property type="entry name" value="P-loop_NTPase"/>
</dbReference>
<dbReference type="InterPro" id="IPR014001">
    <property type="entry name" value="Helicase_ATP-bd"/>
</dbReference>
<evidence type="ECO:0000256" key="1">
    <source>
        <dbReference type="ARBA" id="ARBA00022515"/>
    </source>
</evidence>
<dbReference type="Gene3D" id="3.40.1440.60">
    <property type="entry name" value="PriA, 3(prime) DNA-binding domain"/>
    <property type="match status" value="1"/>
</dbReference>
<keyword evidence="3 12" id="KW-0479">Metal-binding</keyword>
<evidence type="ECO:0000313" key="15">
    <source>
        <dbReference type="Proteomes" id="UP000245793"/>
    </source>
</evidence>
<dbReference type="HAMAP" id="MF_00983">
    <property type="entry name" value="PriA"/>
    <property type="match status" value="1"/>
</dbReference>
<dbReference type="GO" id="GO:0006270">
    <property type="term" value="P:DNA replication initiation"/>
    <property type="evidence" value="ECO:0007669"/>
    <property type="project" value="TreeGrafter"/>
</dbReference>
<dbReference type="FunFam" id="3.40.50.300:FF:000489">
    <property type="entry name" value="Primosome assembly protein PriA"/>
    <property type="match status" value="1"/>
</dbReference>
<comment type="caution">
    <text evidence="14">The sequence shown here is derived from an EMBL/GenBank/DDBJ whole genome shotgun (WGS) entry which is preliminary data.</text>
</comment>
<feature type="binding site" evidence="12">
    <location>
        <position position="489"/>
    </location>
    <ligand>
        <name>Zn(2+)</name>
        <dbReference type="ChEBI" id="CHEBI:29105"/>
        <label>1</label>
    </ligand>
</feature>
<feature type="binding site" evidence="12">
    <location>
        <position position="529"/>
    </location>
    <ligand>
        <name>Zn(2+)</name>
        <dbReference type="ChEBI" id="CHEBI:29105"/>
        <label>1</label>
    </ligand>
</feature>
<dbReference type="GO" id="GO:0006269">
    <property type="term" value="P:DNA replication, synthesis of primer"/>
    <property type="evidence" value="ECO:0007669"/>
    <property type="project" value="UniProtKB-KW"/>
</dbReference>
<keyword evidence="6 12" id="KW-0347">Helicase</keyword>
<dbReference type="GO" id="GO:0003677">
    <property type="term" value="F:DNA binding"/>
    <property type="evidence" value="ECO:0007669"/>
    <property type="project" value="UniProtKB-UniRule"/>
</dbReference>
<comment type="function">
    <text evidence="12">Initiates the restart of stalled replication forks, which reloads the replicative helicase on sites other than the origin of replication. Recognizes and binds to abandoned replication forks and remodels them to uncover a helicase loading site. Promotes assembly of the primosome at these replication forks.</text>
</comment>
<dbReference type="GO" id="GO:0016887">
    <property type="term" value="F:ATP hydrolysis activity"/>
    <property type="evidence" value="ECO:0007669"/>
    <property type="project" value="RHEA"/>
</dbReference>
<evidence type="ECO:0000256" key="5">
    <source>
        <dbReference type="ARBA" id="ARBA00022801"/>
    </source>
</evidence>
<evidence type="ECO:0000256" key="12">
    <source>
        <dbReference type="HAMAP-Rule" id="MF_00983"/>
    </source>
</evidence>
<dbReference type="Pfam" id="PF18074">
    <property type="entry name" value="PriA_C"/>
    <property type="match status" value="1"/>
</dbReference>
<comment type="catalytic activity">
    <reaction evidence="11 12">
        <text>ATP + H2O = ADP + phosphate + H(+)</text>
        <dbReference type="Rhea" id="RHEA:13065"/>
        <dbReference type="ChEBI" id="CHEBI:15377"/>
        <dbReference type="ChEBI" id="CHEBI:15378"/>
        <dbReference type="ChEBI" id="CHEBI:30616"/>
        <dbReference type="ChEBI" id="CHEBI:43474"/>
        <dbReference type="ChEBI" id="CHEBI:456216"/>
        <dbReference type="EC" id="5.6.2.4"/>
    </reaction>
</comment>
<feature type="binding site" evidence="12">
    <location>
        <position position="516"/>
    </location>
    <ligand>
        <name>Zn(2+)</name>
        <dbReference type="ChEBI" id="CHEBI:29105"/>
        <label>2</label>
    </ligand>
</feature>
<feature type="binding site" evidence="12">
    <location>
        <position position="532"/>
    </location>
    <ligand>
        <name>Zn(2+)</name>
        <dbReference type="ChEBI" id="CHEBI:29105"/>
        <label>1</label>
    </ligand>
</feature>
<evidence type="ECO:0000256" key="4">
    <source>
        <dbReference type="ARBA" id="ARBA00022741"/>
    </source>
</evidence>
<dbReference type="InterPro" id="IPR041236">
    <property type="entry name" value="PriA_C"/>
</dbReference>
<feature type="binding site" evidence="12">
    <location>
        <position position="519"/>
    </location>
    <ligand>
        <name>Zn(2+)</name>
        <dbReference type="ChEBI" id="CHEBI:29105"/>
        <label>2</label>
    </ligand>
</feature>
<dbReference type="RefSeq" id="WP_116480017.1">
    <property type="nucleotide sequence ID" value="NZ_JBKYKF010000001.1"/>
</dbReference>
<evidence type="ECO:0000256" key="3">
    <source>
        <dbReference type="ARBA" id="ARBA00022723"/>
    </source>
</evidence>
<dbReference type="InterPro" id="IPR005259">
    <property type="entry name" value="PriA"/>
</dbReference>
<protein>
    <recommendedName>
        <fullName evidence="12">Replication restart protein PriA</fullName>
    </recommendedName>
    <alternativeName>
        <fullName evidence="12">ATP-dependent DNA helicase PriA</fullName>
        <ecNumber evidence="12">5.6.2.4</ecNumber>
    </alternativeName>
    <alternativeName>
        <fullName evidence="12">DNA 3'-5' helicase PriA</fullName>
    </alternativeName>
</protein>
<keyword evidence="7 12" id="KW-0862">Zinc</keyword>
<dbReference type="NCBIfam" id="TIGR00595">
    <property type="entry name" value="priA"/>
    <property type="match status" value="1"/>
</dbReference>
<dbReference type="GO" id="GO:0005524">
    <property type="term" value="F:ATP binding"/>
    <property type="evidence" value="ECO:0007669"/>
    <property type="project" value="UniProtKB-UniRule"/>
</dbReference>
<proteinExistence type="inferred from homology"/>
<dbReference type="SMART" id="SM00490">
    <property type="entry name" value="HELICc"/>
    <property type="match status" value="1"/>
</dbReference>
<keyword evidence="8 12" id="KW-0067">ATP-binding</keyword>
<keyword evidence="4 12" id="KW-0547">Nucleotide-binding</keyword>
<reference evidence="14 15" key="1">
    <citation type="submission" date="2018-04" db="EMBL/GenBank/DDBJ databases">
        <title>Genomic Encyclopedia of Type Strains, Phase IV (KMG-IV): sequencing the most valuable type-strain genomes for metagenomic binning, comparative biology and taxonomic classification.</title>
        <authorList>
            <person name="Goeker M."/>
        </authorList>
    </citation>
    <scope>NUCLEOTIDE SEQUENCE [LARGE SCALE GENOMIC DNA]</scope>
    <source>
        <strain evidence="14 15">DSM 20705</strain>
    </source>
</reference>
<dbReference type="InterPro" id="IPR042115">
    <property type="entry name" value="PriA_3primeBD_sf"/>
</dbReference>
<comment type="cofactor">
    <cofactor evidence="12">
        <name>Zn(2+)</name>
        <dbReference type="ChEBI" id="CHEBI:29105"/>
    </cofactor>
    <text evidence="12">Binds 2 zinc ions per subunit.</text>
</comment>
<keyword evidence="1 12" id="KW-0639">Primosome</keyword>
<dbReference type="Pfam" id="PF00271">
    <property type="entry name" value="Helicase_C"/>
    <property type="match status" value="1"/>
</dbReference>
<dbReference type="EMBL" id="QEKV01000004">
    <property type="protein sequence ID" value="PVY94586.1"/>
    <property type="molecule type" value="Genomic_DNA"/>
</dbReference>
<comment type="catalytic activity">
    <reaction evidence="12">
        <text>Couples ATP hydrolysis with the unwinding of duplex DNA by translocating in the 3'-5' direction.</text>
        <dbReference type="EC" id="5.6.2.4"/>
    </reaction>
</comment>
<feature type="binding site" evidence="12">
    <location>
        <position position="492"/>
    </location>
    <ligand>
        <name>Zn(2+)</name>
        <dbReference type="ChEBI" id="CHEBI:29105"/>
        <label>1</label>
    </ligand>
</feature>
<evidence type="ECO:0000256" key="9">
    <source>
        <dbReference type="ARBA" id="ARBA00023125"/>
    </source>
</evidence>
<organism evidence="14 15">
    <name type="scientific">Ezakiella coagulans</name>
    <dbReference type="NCBI Taxonomy" id="46507"/>
    <lineage>
        <taxon>Bacteria</taxon>
        <taxon>Bacillati</taxon>
        <taxon>Bacillota</taxon>
        <taxon>Tissierellia</taxon>
        <taxon>Ezakiella</taxon>
    </lineage>
</organism>
<evidence type="ECO:0000256" key="2">
    <source>
        <dbReference type="ARBA" id="ARBA00022705"/>
    </source>
</evidence>
<feature type="binding site" evidence="12">
    <location>
        <position position="501"/>
    </location>
    <ligand>
        <name>Zn(2+)</name>
        <dbReference type="ChEBI" id="CHEBI:29105"/>
        <label>2</label>
    </ligand>
</feature>
<accession>A0A2U1E3S2</accession>
<keyword evidence="9 12" id="KW-0238">DNA-binding</keyword>
<gene>
    <name evidence="12" type="primary">priA</name>
    <name evidence="14" type="ORF">C7381_10492</name>
</gene>
<dbReference type="PROSITE" id="PS51192">
    <property type="entry name" value="HELICASE_ATP_BIND_1"/>
    <property type="match status" value="1"/>
</dbReference>
<dbReference type="CDD" id="cd17929">
    <property type="entry name" value="DEXHc_priA"/>
    <property type="match status" value="1"/>
</dbReference>
<comment type="subunit">
    <text evidence="12">Component of the replication restart primosome.</text>
</comment>
<dbReference type="GO" id="GO:0006310">
    <property type="term" value="P:DNA recombination"/>
    <property type="evidence" value="ECO:0007669"/>
    <property type="project" value="InterPro"/>
</dbReference>
<evidence type="ECO:0000259" key="13">
    <source>
        <dbReference type="PROSITE" id="PS51192"/>
    </source>
</evidence>
<evidence type="ECO:0000256" key="6">
    <source>
        <dbReference type="ARBA" id="ARBA00022806"/>
    </source>
</evidence>
<dbReference type="SMART" id="SM00487">
    <property type="entry name" value="DEXDc"/>
    <property type="match status" value="1"/>
</dbReference>
<name>A0A2U1E3S2_9FIRM</name>
<feature type="domain" description="Helicase ATP-binding" evidence="13">
    <location>
        <begin position="261"/>
        <end position="427"/>
    </location>
</feature>
<dbReference type="CDD" id="cd18804">
    <property type="entry name" value="SF2_C_priA"/>
    <property type="match status" value="1"/>
</dbReference>
<evidence type="ECO:0000256" key="10">
    <source>
        <dbReference type="ARBA" id="ARBA00023235"/>
    </source>
</evidence>
<dbReference type="InterPro" id="IPR011545">
    <property type="entry name" value="DEAD/DEAH_box_helicase_dom"/>
</dbReference>
<evidence type="ECO:0000256" key="8">
    <source>
        <dbReference type="ARBA" id="ARBA00022840"/>
    </source>
</evidence>
<comment type="similarity">
    <text evidence="12">Belongs to the helicase family. PriA subfamily.</text>
</comment>
<dbReference type="Gene3D" id="3.40.50.300">
    <property type="entry name" value="P-loop containing nucleotide triphosphate hydrolases"/>
    <property type="match status" value="2"/>
</dbReference>
<dbReference type="GO" id="GO:0008270">
    <property type="term" value="F:zinc ion binding"/>
    <property type="evidence" value="ECO:0007669"/>
    <property type="project" value="UniProtKB-UniRule"/>
</dbReference>
<evidence type="ECO:0000256" key="7">
    <source>
        <dbReference type="ARBA" id="ARBA00022833"/>
    </source>
</evidence>
<dbReference type="InterPro" id="IPR040498">
    <property type="entry name" value="PriA_CRR"/>
</dbReference>
<dbReference type="GO" id="GO:0006302">
    <property type="term" value="P:double-strand break repair"/>
    <property type="evidence" value="ECO:0007669"/>
    <property type="project" value="InterPro"/>
</dbReference>
<dbReference type="Proteomes" id="UP000245793">
    <property type="component" value="Unassembled WGS sequence"/>
</dbReference>
<dbReference type="EC" id="5.6.2.4" evidence="12"/>
<keyword evidence="10 12" id="KW-0413">Isomerase</keyword>
<dbReference type="InterPro" id="IPR001650">
    <property type="entry name" value="Helicase_C-like"/>
</dbReference>
<dbReference type="GO" id="GO:0043138">
    <property type="term" value="F:3'-5' DNA helicase activity"/>
    <property type="evidence" value="ECO:0007669"/>
    <property type="project" value="UniProtKB-EC"/>
</dbReference>
<dbReference type="NCBIfam" id="NF004066">
    <property type="entry name" value="PRK05580.1-3"/>
    <property type="match status" value="1"/>
</dbReference>
<dbReference type="PANTHER" id="PTHR30580">
    <property type="entry name" value="PRIMOSOMAL PROTEIN N"/>
    <property type="match status" value="1"/>
</dbReference>
<feature type="binding site" evidence="12">
    <location>
        <position position="498"/>
    </location>
    <ligand>
        <name>Zn(2+)</name>
        <dbReference type="ChEBI" id="CHEBI:29105"/>
        <label>2</label>
    </ligand>
</feature>
<dbReference type="AlphaFoldDB" id="A0A2U1E3S2"/>
<dbReference type="PANTHER" id="PTHR30580:SF0">
    <property type="entry name" value="PRIMOSOMAL PROTEIN N"/>
    <property type="match status" value="1"/>
</dbReference>
<keyword evidence="2 12" id="KW-0235">DNA replication</keyword>
<dbReference type="Pfam" id="PF18319">
    <property type="entry name" value="Zn_ribbon_PriA"/>
    <property type="match status" value="1"/>
</dbReference>
<dbReference type="Pfam" id="PF00270">
    <property type="entry name" value="DEAD"/>
    <property type="match status" value="1"/>
</dbReference>
<sequence length="779" mass="89666">MYISVVVNKSNDALDKSFSYTVPKNLESEIKKYKRVIVPFGRGNKPLTAIITEVFDKEPEFDFKLKDIISVVDDKPFINDDDADVAGYISKITGANFVDSLKLFFPPVSFDSILTGYKKNTEFDDSGIFSNDFLIDEEKIRENREKLLKWEDDGLIRQFFKLKNEPKIKTEKVLVSTGNISDDLTERQKEIFKEIQKKKYTKAQLKSTFGVSDSVINQLLKKNLVKVVEVEVGDLEDESESYLKISLNADQQRVYDGILNEYRNKKQNNFLLRGITGSGKTEIYLQLVEEVLKEGKNAIILVPEIGLTPQTVRRFKGRFKEDIAIIHSRLNKTERFREWMKIKNQEVRIVVGARSAVFSPLKNIGIIIIDEEHDSSYVSGKTPRYKTVDVARYRVKKDDGILLLGSATPSITTYFESSKGLFSLYELDKRANGRPVPEIEVADMREELNEGNTSIFSLKLYEAILDNLEKKEQVILFLNRRGFFGSVSCRSCGESIKCEHCDVSMTYHKRENLLICHYCGRTKRYPESCPVCGSKKIKEFGIGTEQVEDITRKTFPNARVQRMDRDTTARKNAHSNIYNEMNDGKIDILIGTQMIAKGLDFKNVTLVGILAADMTLRIQDYRAPEWTYSLIRQVAGRSGRGDKDGRVILQTYQPDHYAIDYSVKSSYTDFYRKEILIRDEFKYPPFYNIIVLKNEGADNNKTYNDLKDIYDKVYLELQRVRIDAVVLHPNPCPISKINGVYRWQFMVKVRPELLNNMIDYINSLELGDITVNVDPINMM</sequence>
<dbReference type="SUPFAM" id="SSF52540">
    <property type="entry name" value="P-loop containing nucleoside triphosphate hydrolases"/>
    <property type="match status" value="2"/>
</dbReference>
<evidence type="ECO:0000313" key="14">
    <source>
        <dbReference type="EMBL" id="PVY94586.1"/>
    </source>
</evidence>